<reference evidence="3" key="1">
    <citation type="journal article" date="2019" name="Int. J. Syst. Evol. Microbiol.">
        <title>The Global Catalogue of Microorganisms (GCM) 10K type strain sequencing project: providing services to taxonomists for standard genome sequencing and annotation.</title>
        <authorList>
            <consortium name="The Broad Institute Genomics Platform"/>
            <consortium name="The Broad Institute Genome Sequencing Center for Infectious Disease"/>
            <person name="Wu L."/>
            <person name="Ma J."/>
        </authorList>
    </citation>
    <scope>NUCLEOTIDE SEQUENCE [LARGE SCALE GENOMIC DNA]</scope>
    <source>
        <strain evidence="3">JCM 17551</strain>
    </source>
</reference>
<dbReference type="Gene3D" id="3.10.129.10">
    <property type="entry name" value="Hotdog Thioesterase"/>
    <property type="match status" value="1"/>
</dbReference>
<comment type="caution">
    <text evidence="2">The sequence shown here is derived from an EMBL/GenBank/DDBJ whole genome shotgun (WGS) entry which is preliminary data.</text>
</comment>
<protein>
    <submittedName>
        <fullName evidence="2">Uncharacterized protein</fullName>
    </submittedName>
</protein>
<keyword evidence="3" id="KW-1185">Reference proteome</keyword>
<gene>
    <name evidence="2" type="ORF">GCM10022277_10710</name>
</gene>
<name>A0ABP7MCE7_9GAMM</name>
<proteinExistence type="predicted"/>
<accession>A0ABP7MCE7</accession>
<evidence type="ECO:0000313" key="2">
    <source>
        <dbReference type="EMBL" id="GAA3917540.1"/>
    </source>
</evidence>
<dbReference type="SUPFAM" id="SSF54637">
    <property type="entry name" value="Thioesterase/thiol ester dehydrase-isomerase"/>
    <property type="match status" value="1"/>
</dbReference>
<dbReference type="Proteomes" id="UP001501565">
    <property type="component" value="Unassembled WGS sequence"/>
</dbReference>
<organism evidence="2 3">
    <name type="scientific">Litoribacillus peritrichatus</name>
    <dbReference type="NCBI Taxonomy" id="718191"/>
    <lineage>
        <taxon>Bacteria</taxon>
        <taxon>Pseudomonadati</taxon>
        <taxon>Pseudomonadota</taxon>
        <taxon>Gammaproteobacteria</taxon>
        <taxon>Oceanospirillales</taxon>
        <taxon>Oceanospirillaceae</taxon>
        <taxon>Litoribacillus</taxon>
    </lineage>
</organism>
<dbReference type="Pfam" id="PF07977">
    <property type="entry name" value="FabA"/>
    <property type="match status" value="1"/>
</dbReference>
<dbReference type="EMBL" id="BAABBN010000004">
    <property type="protein sequence ID" value="GAA3917540.1"/>
    <property type="molecule type" value="Genomic_DNA"/>
</dbReference>
<dbReference type="InterPro" id="IPR029069">
    <property type="entry name" value="HotDog_dom_sf"/>
</dbReference>
<evidence type="ECO:0000256" key="1">
    <source>
        <dbReference type="ARBA" id="ARBA00023239"/>
    </source>
</evidence>
<dbReference type="InterPro" id="IPR013114">
    <property type="entry name" value="FabA_FabZ"/>
</dbReference>
<sequence length="199" mass="22473">MLLNFAWNFGYERMNEDLTFDKVLNELSGTGKGMISHTECKTYLRHGHPCLGVDWIKDHDFEAGWVHAVRGISISDPVFAGHFDDAAMYPGTNLTQDINQIATILFTAMTGKMNGEVTAFKNINSDYGHPIPPGCVLDFAVWALDNGANKTMTVRLEGKIRDFPYYDQPNKYGLTFKPAIQVTSEIVRAKRRIYDGIWM</sequence>
<evidence type="ECO:0000313" key="3">
    <source>
        <dbReference type="Proteomes" id="UP001501565"/>
    </source>
</evidence>
<keyword evidence="1" id="KW-0456">Lyase</keyword>